<feature type="compositionally biased region" description="Low complexity" evidence="2">
    <location>
        <begin position="118"/>
        <end position="127"/>
    </location>
</feature>
<gene>
    <name evidence="4" type="ORF">U9M48_036865</name>
</gene>
<dbReference type="SUPFAM" id="SSF57756">
    <property type="entry name" value="Retrovirus zinc finger-like domains"/>
    <property type="match status" value="1"/>
</dbReference>
<organism evidence="4 5">
    <name type="scientific">Paspalum notatum var. saurae</name>
    <dbReference type="NCBI Taxonomy" id="547442"/>
    <lineage>
        <taxon>Eukaryota</taxon>
        <taxon>Viridiplantae</taxon>
        <taxon>Streptophyta</taxon>
        <taxon>Embryophyta</taxon>
        <taxon>Tracheophyta</taxon>
        <taxon>Spermatophyta</taxon>
        <taxon>Magnoliopsida</taxon>
        <taxon>Liliopsida</taxon>
        <taxon>Poales</taxon>
        <taxon>Poaceae</taxon>
        <taxon>PACMAD clade</taxon>
        <taxon>Panicoideae</taxon>
        <taxon>Andropogonodae</taxon>
        <taxon>Paspaleae</taxon>
        <taxon>Paspalinae</taxon>
        <taxon>Paspalum</taxon>
    </lineage>
</organism>
<dbReference type="GO" id="GO:0008270">
    <property type="term" value="F:zinc ion binding"/>
    <property type="evidence" value="ECO:0007669"/>
    <property type="project" value="UniProtKB-KW"/>
</dbReference>
<keyword evidence="1" id="KW-0862">Zinc</keyword>
<accession>A0AAQ3UFA0</accession>
<dbReference type="SMART" id="SM00343">
    <property type="entry name" value="ZnF_C2HC"/>
    <property type="match status" value="1"/>
</dbReference>
<dbReference type="Gene3D" id="4.10.60.10">
    <property type="entry name" value="Zinc finger, CCHC-type"/>
    <property type="match status" value="1"/>
</dbReference>
<dbReference type="PANTHER" id="PTHR35317:SF38">
    <property type="entry name" value="RNA-DIRECTED DNA POLYMERASE"/>
    <property type="match status" value="1"/>
</dbReference>
<evidence type="ECO:0000313" key="5">
    <source>
        <dbReference type="Proteomes" id="UP001341281"/>
    </source>
</evidence>
<protein>
    <recommendedName>
        <fullName evidence="3">CCHC-type domain-containing protein</fullName>
    </recommendedName>
</protein>
<dbReference type="InterPro" id="IPR036875">
    <property type="entry name" value="Znf_CCHC_sf"/>
</dbReference>
<dbReference type="PANTHER" id="PTHR35317">
    <property type="entry name" value="OS04G0629600 PROTEIN"/>
    <property type="match status" value="1"/>
</dbReference>
<keyword evidence="5" id="KW-1185">Reference proteome</keyword>
<dbReference type="InterPro" id="IPR054722">
    <property type="entry name" value="PolX-like_BBD"/>
</dbReference>
<dbReference type="InterPro" id="IPR001878">
    <property type="entry name" value="Znf_CCHC"/>
</dbReference>
<keyword evidence="1" id="KW-0479">Metal-binding</keyword>
<sequence>MALEVLTKAVLAELMGMIANKATTKIAWDSIKLMNVSLERVRKAKASILRREFDSLKFKDGETVDDFGIRINRIANRPQALPPRFEQIASSIETLLNLEDVTVEELIGRLKATGRTATTPSPSSTSPRMNWSRASRRGSSSLMEHRGAAQAVAQSLAQAVQARIAARSQHRATRGAAVADAVADAAAADPAMTGGNVAGNECRYCGKKGHWARECHKKKQDEQVHVAQTEGGEGEQALLVATTTIVTTTSTEAARSTSSGLHLDESRLYVQLGDRGGSGHTEWILDTRATNHMTGVRSAFSELDTGIHGTVRFGDGSVAGIEGRGTILFKCKNGEHQALGGVYHIPRLTTNVISLGQMEEAGFKILLDQGCLKI</sequence>
<name>A0AAQ3UFA0_PASNO</name>
<dbReference type="GO" id="GO:0003676">
    <property type="term" value="F:nucleic acid binding"/>
    <property type="evidence" value="ECO:0007669"/>
    <property type="project" value="InterPro"/>
</dbReference>
<keyword evidence="1" id="KW-0863">Zinc-finger</keyword>
<dbReference type="Proteomes" id="UP001341281">
    <property type="component" value="Chromosome 08"/>
</dbReference>
<dbReference type="Pfam" id="PF00098">
    <property type="entry name" value="zf-CCHC"/>
    <property type="match status" value="1"/>
</dbReference>
<dbReference type="PROSITE" id="PS50158">
    <property type="entry name" value="ZF_CCHC"/>
    <property type="match status" value="1"/>
</dbReference>
<evidence type="ECO:0000256" key="1">
    <source>
        <dbReference type="PROSITE-ProRule" id="PRU00047"/>
    </source>
</evidence>
<feature type="domain" description="CCHC-type" evidence="3">
    <location>
        <begin position="202"/>
        <end position="215"/>
    </location>
</feature>
<dbReference type="Pfam" id="PF22936">
    <property type="entry name" value="Pol_BBD"/>
    <property type="match status" value="1"/>
</dbReference>
<evidence type="ECO:0000259" key="3">
    <source>
        <dbReference type="PROSITE" id="PS50158"/>
    </source>
</evidence>
<evidence type="ECO:0000313" key="4">
    <source>
        <dbReference type="EMBL" id="WVZ90574.1"/>
    </source>
</evidence>
<dbReference type="EMBL" id="CP144752">
    <property type="protein sequence ID" value="WVZ90574.1"/>
    <property type="molecule type" value="Genomic_DNA"/>
</dbReference>
<feature type="region of interest" description="Disordered" evidence="2">
    <location>
        <begin position="113"/>
        <end position="133"/>
    </location>
</feature>
<dbReference type="AlphaFoldDB" id="A0AAQ3UFA0"/>
<reference evidence="4 5" key="1">
    <citation type="submission" date="2024-02" db="EMBL/GenBank/DDBJ databases">
        <title>High-quality chromosome-scale genome assembly of Pensacola bahiagrass (Paspalum notatum Flugge var. saurae).</title>
        <authorList>
            <person name="Vega J.M."/>
            <person name="Podio M."/>
            <person name="Orjuela J."/>
            <person name="Siena L.A."/>
            <person name="Pessino S.C."/>
            <person name="Combes M.C."/>
            <person name="Mariac C."/>
            <person name="Albertini E."/>
            <person name="Pupilli F."/>
            <person name="Ortiz J.P.A."/>
            <person name="Leblanc O."/>
        </authorList>
    </citation>
    <scope>NUCLEOTIDE SEQUENCE [LARGE SCALE GENOMIC DNA]</scope>
    <source>
        <strain evidence="4">R1</strain>
        <tissue evidence="4">Leaf</tissue>
    </source>
</reference>
<proteinExistence type="predicted"/>
<evidence type="ECO:0000256" key="2">
    <source>
        <dbReference type="SAM" id="MobiDB-lite"/>
    </source>
</evidence>